<gene>
    <name evidence="2" type="primary">tgmA</name>
    <name evidence="2" type="ORF">D0C37_19545</name>
</gene>
<protein>
    <submittedName>
        <fullName evidence="2">Putative ATP-grasp-modified RiPP</fullName>
    </submittedName>
</protein>
<feature type="region of interest" description="Disordered" evidence="1">
    <location>
        <begin position="44"/>
        <end position="87"/>
    </location>
</feature>
<reference evidence="2 3" key="1">
    <citation type="submission" date="2018-08" db="EMBL/GenBank/DDBJ databases">
        <authorList>
            <person name="Ferrada E.E."/>
            <person name="Latorre B.A."/>
        </authorList>
    </citation>
    <scope>NUCLEOTIDE SEQUENCE [LARGE SCALE GENOMIC DNA]</scope>
    <source>
        <strain evidence="2 3">VK-A60T</strain>
    </source>
</reference>
<sequence>MSRTTAPRGASRMRPYVAAVPVPQAMPTIDPETQSALVVGEDGRTVELGGHGPRTSGLTPTTTMPGDGAGPGGSTGADRVESYEANQ</sequence>
<accession>A0A385DDR4</accession>
<dbReference type="RefSeq" id="WP_101277985.1">
    <property type="nucleotide sequence ID" value="NZ_CP031742.1"/>
</dbReference>
<dbReference type="GeneID" id="300116347"/>
<dbReference type="NCBIfam" id="TIGR04186">
    <property type="entry name" value="GRASP_targ"/>
    <property type="match status" value="1"/>
</dbReference>
<feature type="compositionally biased region" description="Basic and acidic residues" evidence="1">
    <location>
        <begin position="78"/>
        <end position="87"/>
    </location>
</feature>
<dbReference type="InterPro" id="IPR025843">
    <property type="entry name" value="Actino_peptide"/>
</dbReference>
<proteinExistence type="predicted"/>
<evidence type="ECO:0000313" key="2">
    <source>
        <dbReference type="EMBL" id="AXQ56565.1"/>
    </source>
</evidence>
<evidence type="ECO:0000256" key="1">
    <source>
        <dbReference type="SAM" id="MobiDB-lite"/>
    </source>
</evidence>
<dbReference type="EMBL" id="CP031742">
    <property type="protein sequence ID" value="AXQ56565.1"/>
    <property type="molecule type" value="Genomic_DNA"/>
</dbReference>
<name>A0A385DDR4_9ACTN</name>
<dbReference type="AlphaFoldDB" id="A0A385DDR4"/>
<dbReference type="Proteomes" id="UP000259636">
    <property type="component" value="Chromosome"/>
</dbReference>
<dbReference type="KEGG" id="sky:D0C37_19545"/>
<evidence type="ECO:0000313" key="3">
    <source>
        <dbReference type="Proteomes" id="UP000259636"/>
    </source>
</evidence>
<dbReference type="InterPro" id="IPR026496">
    <property type="entry name" value="GRASP_targ"/>
</dbReference>
<dbReference type="Pfam" id="PF14408">
    <property type="entry name" value="Actino_peptide"/>
    <property type="match status" value="1"/>
</dbReference>
<organism evidence="2 3">
    <name type="scientific">Streptomyces koyangensis</name>
    <dbReference type="NCBI Taxonomy" id="188770"/>
    <lineage>
        <taxon>Bacteria</taxon>
        <taxon>Bacillati</taxon>
        <taxon>Actinomycetota</taxon>
        <taxon>Actinomycetes</taxon>
        <taxon>Kitasatosporales</taxon>
        <taxon>Streptomycetaceae</taxon>
        <taxon>Streptomyces</taxon>
        <taxon>Streptomyces aurantiacus group</taxon>
    </lineage>
</organism>